<evidence type="ECO:0000256" key="5">
    <source>
        <dbReference type="SAM" id="Phobius"/>
    </source>
</evidence>
<gene>
    <name evidence="8" type="ORF">OE647_17070</name>
</gene>
<feature type="transmembrane region" description="Helical" evidence="5">
    <location>
        <begin position="71"/>
        <end position="91"/>
    </location>
</feature>
<evidence type="ECO:0000313" key="9">
    <source>
        <dbReference type="Proteomes" id="UP001652503"/>
    </source>
</evidence>
<protein>
    <submittedName>
        <fullName evidence="8">DMT family transporter</fullName>
    </submittedName>
</protein>
<dbReference type="PANTHER" id="PTHR32322:SF9">
    <property type="entry name" value="AMINO-ACID METABOLITE EFFLUX PUMP-RELATED"/>
    <property type="match status" value="1"/>
</dbReference>
<keyword evidence="4 5" id="KW-0472">Membrane</keyword>
<dbReference type="Proteomes" id="UP001652503">
    <property type="component" value="Unassembled WGS sequence"/>
</dbReference>
<evidence type="ECO:0000313" key="8">
    <source>
        <dbReference type="EMBL" id="MCV2866431.1"/>
    </source>
</evidence>
<proteinExistence type="predicted"/>
<dbReference type="EMBL" id="JAOWLA010000019">
    <property type="protein sequence ID" value="MCV2866431.1"/>
    <property type="molecule type" value="Genomic_DNA"/>
</dbReference>
<dbReference type="InterPro" id="IPR050638">
    <property type="entry name" value="AA-Vitamin_Transporters"/>
</dbReference>
<keyword evidence="3 5" id="KW-1133">Transmembrane helix</keyword>
<feature type="transmembrane region" description="Helical" evidence="5">
    <location>
        <begin position="97"/>
        <end position="115"/>
    </location>
</feature>
<feature type="transmembrane region" description="Helical" evidence="5">
    <location>
        <begin position="263"/>
        <end position="281"/>
    </location>
</feature>
<name>A0ABT2Z6N5_9RHOB</name>
<dbReference type="InterPro" id="IPR000620">
    <property type="entry name" value="EamA_dom"/>
</dbReference>
<feature type="domain" description="EamA" evidence="7">
    <location>
        <begin position="153"/>
        <end position="280"/>
    </location>
</feature>
<dbReference type="PANTHER" id="PTHR32322">
    <property type="entry name" value="INNER MEMBRANE TRANSPORTER"/>
    <property type="match status" value="1"/>
</dbReference>
<dbReference type="RefSeq" id="WP_263722965.1">
    <property type="nucleotide sequence ID" value="NZ_JAOWLA010000019.1"/>
</dbReference>
<evidence type="ECO:0000256" key="3">
    <source>
        <dbReference type="ARBA" id="ARBA00022989"/>
    </source>
</evidence>
<keyword evidence="9" id="KW-1185">Reference proteome</keyword>
<dbReference type="Pfam" id="PF00892">
    <property type="entry name" value="EamA"/>
    <property type="match status" value="1"/>
</dbReference>
<feature type="transmembrane region" description="Helical" evidence="5">
    <location>
        <begin position="238"/>
        <end position="257"/>
    </location>
</feature>
<comment type="subcellular location">
    <subcellularLocation>
        <location evidence="1">Membrane</location>
        <topology evidence="1">Multi-pass membrane protein</topology>
    </subcellularLocation>
</comment>
<evidence type="ECO:0000256" key="6">
    <source>
        <dbReference type="SAM" id="SignalP"/>
    </source>
</evidence>
<dbReference type="InterPro" id="IPR037185">
    <property type="entry name" value="EmrE-like"/>
</dbReference>
<evidence type="ECO:0000256" key="1">
    <source>
        <dbReference type="ARBA" id="ARBA00004141"/>
    </source>
</evidence>
<accession>A0ABT2Z6N5</accession>
<feature type="signal peptide" evidence="6">
    <location>
        <begin position="1"/>
        <end position="15"/>
    </location>
</feature>
<feature type="transmembrane region" description="Helical" evidence="5">
    <location>
        <begin position="207"/>
        <end position="226"/>
    </location>
</feature>
<comment type="caution">
    <text evidence="8">The sequence shown here is derived from an EMBL/GenBank/DDBJ whole genome shotgun (WGS) entry which is preliminary data.</text>
</comment>
<evidence type="ECO:0000256" key="2">
    <source>
        <dbReference type="ARBA" id="ARBA00022692"/>
    </source>
</evidence>
<reference evidence="8 9" key="1">
    <citation type="submission" date="2022-10" db="EMBL/GenBank/DDBJ databases">
        <title>Defluviimonas sp. nov., isolated from ocean surface water.</title>
        <authorList>
            <person name="He W."/>
            <person name="Wang L."/>
            <person name="Zhang D.-F."/>
        </authorList>
    </citation>
    <scope>NUCLEOTIDE SEQUENCE [LARGE SCALE GENOMIC DNA]</scope>
    <source>
        <strain evidence="8 9">WL0075</strain>
    </source>
</reference>
<feature type="transmembrane region" description="Helical" evidence="5">
    <location>
        <begin position="31"/>
        <end position="51"/>
    </location>
</feature>
<sequence length="285" mass="28574">MRLFLLTALTMTAFAANSVLNRMGVGPGHIGAVEFAVVRLLAGAGMLALLLLARARGGRGRLSTGAPGRRLVGAGSLLLYLFGFSMAYGALDAGVGALILFGTVQITMFAGALALREEVPARRWVGAGLAFAGLLWLFAPGEGAALSPSHAAMMAAAGLGWGIYSLSARGAADPLGATAWNFLFAGVPGVLLAVALVARGIEADAAGLSLAILSGAVTSGLGYALWYAILPALGAARAAVAQLSAPVIAAFGGLVLIGEPVTPRLVVAALMVLGGVAFASLPKRR</sequence>
<evidence type="ECO:0000256" key="4">
    <source>
        <dbReference type="ARBA" id="ARBA00023136"/>
    </source>
</evidence>
<keyword evidence="6" id="KW-0732">Signal</keyword>
<dbReference type="SUPFAM" id="SSF103481">
    <property type="entry name" value="Multidrug resistance efflux transporter EmrE"/>
    <property type="match status" value="2"/>
</dbReference>
<feature type="transmembrane region" description="Helical" evidence="5">
    <location>
        <begin position="122"/>
        <end position="139"/>
    </location>
</feature>
<organism evidence="8 9">
    <name type="scientific">Albidovulum sediminicola</name>
    <dbReference type="NCBI Taxonomy" id="2984331"/>
    <lineage>
        <taxon>Bacteria</taxon>
        <taxon>Pseudomonadati</taxon>
        <taxon>Pseudomonadota</taxon>
        <taxon>Alphaproteobacteria</taxon>
        <taxon>Rhodobacterales</taxon>
        <taxon>Paracoccaceae</taxon>
        <taxon>Albidovulum</taxon>
    </lineage>
</organism>
<keyword evidence="2 5" id="KW-0812">Transmembrane</keyword>
<evidence type="ECO:0000259" key="7">
    <source>
        <dbReference type="Pfam" id="PF00892"/>
    </source>
</evidence>
<feature type="chain" id="PRO_5045760131" evidence="6">
    <location>
        <begin position="16"/>
        <end position="285"/>
    </location>
</feature>
<feature type="transmembrane region" description="Helical" evidence="5">
    <location>
        <begin position="180"/>
        <end position="201"/>
    </location>
</feature>